<proteinExistence type="predicted"/>
<feature type="compositionally biased region" description="Basic residues" evidence="2">
    <location>
        <begin position="105"/>
        <end position="115"/>
    </location>
</feature>
<organism evidence="3 4">
    <name type="scientific">Hyaloscypha hepaticicola</name>
    <dbReference type="NCBI Taxonomy" id="2082293"/>
    <lineage>
        <taxon>Eukaryota</taxon>
        <taxon>Fungi</taxon>
        <taxon>Dikarya</taxon>
        <taxon>Ascomycota</taxon>
        <taxon>Pezizomycotina</taxon>
        <taxon>Leotiomycetes</taxon>
        <taxon>Helotiales</taxon>
        <taxon>Hyaloscyphaceae</taxon>
        <taxon>Hyaloscypha</taxon>
    </lineage>
</organism>
<sequence length="462" mass="52621">MNSLTKLVEGASIPELKEAIRLFQARCPGSNELSQNLSGILQFEEKNSRDGLKGVVEGVCEAFQECREILEGLLGGDEDEEVSKSWVLDGSQEEDDDSELEMARRKSKKNGKRKRDILSSPPKPKIKKVKSTSSNSTQRDEKSKLLLPKIPSWWPDISIVQKKSNISSSSSAPPLSASKRKRTIEEIFEADRQRREAEAREEAERRRHDIEMRAKCAQCKAPFLTDQNWVGSCVFHPGAMRQYHPAYRSYSRKWFCCGKERHKPGCMEAKHIDDRIPGELERIIAIRESAREEANAVVYRNCEECERDVEVESDFEDGIKEPETEEEVMVEEVSDEEVVPDEEEIPDDEKDTVPPEDSVVPDDQHLSPDQNVPPTETNPKVDERGIFDLVTLRRPVENVSSPSPERFLCHACEERAALRPCTCCMRLYPHGTEPGGNGLCPDCKGENGYDEESEFYNEWWPF</sequence>
<feature type="compositionally biased region" description="Acidic residues" evidence="2">
    <location>
        <begin position="91"/>
        <end position="100"/>
    </location>
</feature>
<evidence type="ECO:0000256" key="2">
    <source>
        <dbReference type="SAM" id="MobiDB-lite"/>
    </source>
</evidence>
<protein>
    <submittedName>
        <fullName evidence="3">Uncharacterized protein</fullName>
    </submittedName>
</protein>
<dbReference type="EMBL" id="KZ613465">
    <property type="protein sequence ID" value="PMD27897.1"/>
    <property type="molecule type" value="Genomic_DNA"/>
</dbReference>
<evidence type="ECO:0000313" key="4">
    <source>
        <dbReference type="Proteomes" id="UP000235672"/>
    </source>
</evidence>
<dbReference type="Proteomes" id="UP000235672">
    <property type="component" value="Unassembled WGS sequence"/>
</dbReference>
<keyword evidence="1" id="KW-0175">Coiled coil</keyword>
<feature type="region of interest" description="Disordered" evidence="2">
    <location>
        <begin position="88"/>
        <end position="143"/>
    </location>
</feature>
<feature type="compositionally biased region" description="Polar residues" evidence="2">
    <location>
        <begin position="367"/>
        <end position="378"/>
    </location>
</feature>
<feature type="region of interest" description="Disordered" evidence="2">
    <location>
        <begin position="312"/>
        <end position="381"/>
    </location>
</feature>
<keyword evidence="4" id="KW-1185">Reference proteome</keyword>
<dbReference type="AlphaFoldDB" id="A0A2J6QNQ4"/>
<feature type="compositionally biased region" description="Acidic residues" evidence="2">
    <location>
        <begin position="323"/>
        <end position="350"/>
    </location>
</feature>
<feature type="coiled-coil region" evidence="1">
    <location>
        <begin position="180"/>
        <end position="220"/>
    </location>
</feature>
<evidence type="ECO:0000256" key="1">
    <source>
        <dbReference type="SAM" id="Coils"/>
    </source>
</evidence>
<evidence type="ECO:0000313" key="3">
    <source>
        <dbReference type="EMBL" id="PMD27897.1"/>
    </source>
</evidence>
<name>A0A2J6QNQ4_9HELO</name>
<reference evidence="3 4" key="1">
    <citation type="submission" date="2016-05" db="EMBL/GenBank/DDBJ databases">
        <title>A degradative enzymes factory behind the ericoid mycorrhizal symbiosis.</title>
        <authorList>
            <consortium name="DOE Joint Genome Institute"/>
            <person name="Martino E."/>
            <person name="Morin E."/>
            <person name="Grelet G."/>
            <person name="Kuo A."/>
            <person name="Kohler A."/>
            <person name="Daghino S."/>
            <person name="Barry K."/>
            <person name="Choi C."/>
            <person name="Cichocki N."/>
            <person name="Clum A."/>
            <person name="Copeland A."/>
            <person name="Hainaut M."/>
            <person name="Haridas S."/>
            <person name="Labutti K."/>
            <person name="Lindquist E."/>
            <person name="Lipzen A."/>
            <person name="Khouja H.-R."/>
            <person name="Murat C."/>
            <person name="Ohm R."/>
            <person name="Olson A."/>
            <person name="Spatafora J."/>
            <person name="Veneault-Fourrey C."/>
            <person name="Henrissat B."/>
            <person name="Grigoriev I."/>
            <person name="Martin F."/>
            <person name="Perotto S."/>
        </authorList>
    </citation>
    <scope>NUCLEOTIDE SEQUENCE [LARGE SCALE GENOMIC DNA]</scope>
    <source>
        <strain evidence="3 4">UAMH 7357</strain>
    </source>
</reference>
<accession>A0A2J6QNQ4</accession>
<gene>
    <name evidence="3" type="ORF">NA56DRAFT_653706</name>
</gene>
<dbReference type="OrthoDB" id="10363151at2759"/>